<keyword evidence="4" id="KW-0503">Monooxygenase</keyword>
<dbReference type="PRINTS" id="PR00463">
    <property type="entry name" value="EP450I"/>
</dbReference>
<dbReference type="STRING" id="1287727.SAMN05443999_1103"/>
<dbReference type="AlphaFoldDB" id="A0A1H7U802"/>
<keyword evidence="3 4" id="KW-0349">Heme</keyword>
<dbReference type="InterPro" id="IPR036396">
    <property type="entry name" value="Cyt_P450_sf"/>
</dbReference>
<organism evidence="5 6">
    <name type="scientific">Roseovarius azorensis</name>
    <dbReference type="NCBI Taxonomy" id="1287727"/>
    <lineage>
        <taxon>Bacteria</taxon>
        <taxon>Pseudomonadati</taxon>
        <taxon>Pseudomonadota</taxon>
        <taxon>Alphaproteobacteria</taxon>
        <taxon>Rhodobacterales</taxon>
        <taxon>Roseobacteraceae</taxon>
        <taxon>Roseovarius</taxon>
    </lineage>
</organism>
<proteinExistence type="inferred from homology"/>
<comment type="similarity">
    <text evidence="2 4">Belongs to the cytochrome P450 family.</text>
</comment>
<keyword evidence="4" id="KW-0560">Oxidoreductase</keyword>
<name>A0A1H7U802_9RHOB</name>
<dbReference type="GO" id="GO:0005506">
    <property type="term" value="F:iron ion binding"/>
    <property type="evidence" value="ECO:0007669"/>
    <property type="project" value="InterPro"/>
</dbReference>
<evidence type="ECO:0000256" key="4">
    <source>
        <dbReference type="RuleBase" id="RU000461"/>
    </source>
</evidence>
<dbReference type="InterPro" id="IPR017972">
    <property type="entry name" value="Cyt_P450_CS"/>
</dbReference>
<dbReference type="GO" id="GO:0020037">
    <property type="term" value="F:heme binding"/>
    <property type="evidence" value="ECO:0007669"/>
    <property type="project" value="InterPro"/>
</dbReference>
<dbReference type="RefSeq" id="WP_093038288.1">
    <property type="nucleotide sequence ID" value="NZ_FOAG01000010.1"/>
</dbReference>
<dbReference type="PRINTS" id="PR00385">
    <property type="entry name" value="P450"/>
</dbReference>
<dbReference type="EMBL" id="FOAG01000010">
    <property type="protein sequence ID" value="SEL93190.1"/>
    <property type="molecule type" value="Genomic_DNA"/>
</dbReference>
<dbReference type="Gene3D" id="1.10.630.10">
    <property type="entry name" value="Cytochrome P450"/>
    <property type="match status" value="1"/>
</dbReference>
<evidence type="ECO:0000256" key="2">
    <source>
        <dbReference type="ARBA" id="ARBA00010617"/>
    </source>
</evidence>
<dbReference type="GO" id="GO:0016705">
    <property type="term" value="F:oxidoreductase activity, acting on paired donors, with incorporation or reduction of molecular oxygen"/>
    <property type="evidence" value="ECO:0007669"/>
    <property type="project" value="InterPro"/>
</dbReference>
<reference evidence="5 6" key="1">
    <citation type="submission" date="2016-10" db="EMBL/GenBank/DDBJ databases">
        <authorList>
            <person name="de Groot N.N."/>
        </authorList>
    </citation>
    <scope>NUCLEOTIDE SEQUENCE [LARGE SCALE GENOMIC DNA]</scope>
    <source>
        <strain evidence="5 6">DSM 100674</strain>
    </source>
</reference>
<dbReference type="PROSITE" id="PS00086">
    <property type="entry name" value="CYTOCHROME_P450"/>
    <property type="match status" value="1"/>
</dbReference>
<evidence type="ECO:0000256" key="1">
    <source>
        <dbReference type="ARBA" id="ARBA00001971"/>
    </source>
</evidence>
<accession>A0A1H7U802</accession>
<dbReference type="PANTHER" id="PTHR24305:SF166">
    <property type="entry name" value="CYTOCHROME P450 12A4, MITOCHONDRIAL-RELATED"/>
    <property type="match status" value="1"/>
</dbReference>
<dbReference type="SUPFAM" id="SSF48264">
    <property type="entry name" value="Cytochrome P450"/>
    <property type="match status" value="1"/>
</dbReference>
<dbReference type="Proteomes" id="UP000199582">
    <property type="component" value="Unassembled WGS sequence"/>
</dbReference>
<dbReference type="InterPro" id="IPR002401">
    <property type="entry name" value="Cyt_P450_E_grp-I"/>
</dbReference>
<sequence length="466" mass="51434">MSQTATLSRPAVPVHVTLVTEPMGVLASLRAARRNVLSIIPAIATRQPMVSGRTGKRWHMVMDPGAIRRMLLENLDNYPKSIVTKNLLRPAIGDSLFVAEGAHWRWQRRTAAPVFSHRNVMNLGPVMSAAAERSCARVAYAGPRAVDMAADMVRTTFDVIADVTFSGDGMFDADAVHRGIDAYISEAGKISLFDILGFPDWVPRPGRLMSGGAVNEMKRVADAAVEARRARGPEGVPDLLDLLLEGEDPETRRRMNTAELRDNLLTFIVAGHETTALTLGWSLYLCAFDQNVQDRARAEAQAVLQGRAATGEDVARLPFVRQIIDEALRLYPPAGMISRTAQKADTLCGREIRPGDTVIIPIYALHRNHVLWDDPDAFRPERFADRKSIERYAYLPFGDGPRICIGASFALQEAVIILATLLSRFRFTPVPGRDPDPVMILTLRPEGGVWLMAEPMTPREQEESPA</sequence>
<dbReference type="Pfam" id="PF00067">
    <property type="entry name" value="p450"/>
    <property type="match status" value="1"/>
</dbReference>
<dbReference type="InterPro" id="IPR001128">
    <property type="entry name" value="Cyt_P450"/>
</dbReference>
<evidence type="ECO:0000256" key="3">
    <source>
        <dbReference type="PIRSR" id="PIRSR602401-1"/>
    </source>
</evidence>
<keyword evidence="3 4" id="KW-0408">Iron</keyword>
<protein>
    <submittedName>
        <fullName evidence="5">Cytochrome P450</fullName>
    </submittedName>
</protein>
<dbReference type="GO" id="GO:0004497">
    <property type="term" value="F:monooxygenase activity"/>
    <property type="evidence" value="ECO:0007669"/>
    <property type="project" value="UniProtKB-KW"/>
</dbReference>
<dbReference type="InterPro" id="IPR050121">
    <property type="entry name" value="Cytochrome_P450_monoxygenase"/>
</dbReference>
<evidence type="ECO:0000313" key="6">
    <source>
        <dbReference type="Proteomes" id="UP000199582"/>
    </source>
</evidence>
<comment type="cofactor">
    <cofactor evidence="1 3">
        <name>heme</name>
        <dbReference type="ChEBI" id="CHEBI:30413"/>
    </cofactor>
</comment>
<keyword evidence="3 4" id="KW-0479">Metal-binding</keyword>
<feature type="binding site" description="axial binding residue" evidence="3">
    <location>
        <position position="404"/>
    </location>
    <ligand>
        <name>heme</name>
        <dbReference type="ChEBI" id="CHEBI:30413"/>
    </ligand>
    <ligandPart>
        <name>Fe</name>
        <dbReference type="ChEBI" id="CHEBI:18248"/>
    </ligandPart>
</feature>
<dbReference type="OrthoDB" id="9764248at2"/>
<gene>
    <name evidence="5" type="ORF">SAMN05443999_1103</name>
</gene>
<keyword evidence="6" id="KW-1185">Reference proteome</keyword>
<dbReference type="PANTHER" id="PTHR24305">
    <property type="entry name" value="CYTOCHROME P450"/>
    <property type="match status" value="1"/>
</dbReference>
<evidence type="ECO:0000313" key="5">
    <source>
        <dbReference type="EMBL" id="SEL93190.1"/>
    </source>
</evidence>